<dbReference type="FunFam" id="3.40.50.970:FF:000004">
    <property type="entry name" value="Transketolase"/>
    <property type="match status" value="1"/>
</dbReference>
<feature type="binding site" evidence="11">
    <location>
        <position position="480"/>
    </location>
    <ligand>
        <name>substrate</name>
    </ligand>
</feature>
<dbReference type="EC" id="2.2.1.1" evidence="4"/>
<dbReference type="SMART" id="SM00861">
    <property type="entry name" value="Transket_pyr"/>
    <property type="match status" value="1"/>
</dbReference>
<evidence type="ECO:0000256" key="11">
    <source>
        <dbReference type="PIRSR" id="PIRSR605478-2"/>
    </source>
</evidence>
<dbReference type="SUPFAM" id="SSF52922">
    <property type="entry name" value="TK C-terminal domain-like"/>
    <property type="match status" value="1"/>
</dbReference>
<dbReference type="SUPFAM" id="SSF52518">
    <property type="entry name" value="Thiamin diphosphate-binding fold (THDP-binding)"/>
    <property type="match status" value="2"/>
</dbReference>
<dbReference type="GO" id="GO:0005829">
    <property type="term" value="C:cytosol"/>
    <property type="evidence" value="ECO:0007669"/>
    <property type="project" value="TreeGrafter"/>
</dbReference>
<feature type="binding site" evidence="11">
    <location>
        <position position="527"/>
    </location>
    <ligand>
        <name>substrate</name>
    </ligand>
</feature>
<dbReference type="GO" id="GO:0004802">
    <property type="term" value="F:transketolase activity"/>
    <property type="evidence" value="ECO:0007669"/>
    <property type="project" value="UniProtKB-EC"/>
</dbReference>
<dbReference type="CDD" id="cd02012">
    <property type="entry name" value="TPP_TK"/>
    <property type="match status" value="1"/>
</dbReference>
<evidence type="ECO:0000259" key="15">
    <source>
        <dbReference type="SMART" id="SM00861"/>
    </source>
</evidence>
<evidence type="ECO:0000313" key="17">
    <source>
        <dbReference type="Proteomes" id="UP000053789"/>
    </source>
</evidence>
<evidence type="ECO:0000256" key="10">
    <source>
        <dbReference type="PIRSR" id="PIRSR605478-1"/>
    </source>
</evidence>
<feature type="binding site" evidence="11">
    <location>
        <position position="359"/>
    </location>
    <ligand>
        <name>substrate</name>
    </ligand>
</feature>
<evidence type="ECO:0000256" key="4">
    <source>
        <dbReference type="ARBA" id="ARBA00013152"/>
    </source>
</evidence>
<feature type="domain" description="Transketolase-like pyrimidine-binding" evidence="15">
    <location>
        <begin position="356"/>
        <end position="532"/>
    </location>
</feature>
<evidence type="ECO:0000256" key="12">
    <source>
        <dbReference type="PIRSR" id="PIRSR605478-3"/>
    </source>
</evidence>
<dbReference type="InterPro" id="IPR005478">
    <property type="entry name" value="Transketolase_bac-like"/>
</dbReference>
<dbReference type="Pfam" id="PF00456">
    <property type="entry name" value="Transketolase_N"/>
    <property type="match status" value="1"/>
</dbReference>
<feature type="binding site" evidence="11">
    <location>
        <position position="468"/>
    </location>
    <ligand>
        <name>substrate</name>
    </ligand>
</feature>
<feature type="binding site" evidence="12">
    <location>
        <position position="188"/>
    </location>
    <ligand>
        <name>thiamine diphosphate</name>
        <dbReference type="ChEBI" id="CHEBI:58937"/>
    </ligand>
</feature>
<dbReference type="GO" id="GO:0005634">
    <property type="term" value="C:nucleus"/>
    <property type="evidence" value="ECO:0007669"/>
    <property type="project" value="TreeGrafter"/>
</dbReference>
<keyword evidence="8 12" id="KW-0786">Thiamine pyrophosphate</keyword>
<comment type="cofactor">
    <cofactor evidence="12">
        <name>thiamine diphosphate</name>
        <dbReference type="ChEBI" id="CHEBI:58937"/>
    </cofactor>
    <text evidence="12">Binds 1 thiamine pyrophosphate per subunit. During the reaction, the substrate forms a covalent intermediate with the cofactor.</text>
</comment>
<dbReference type="InterPro" id="IPR005474">
    <property type="entry name" value="Transketolase_N"/>
</dbReference>
<dbReference type="AlphaFoldDB" id="A0A0D2HBS6"/>
<dbReference type="GO" id="GO:0006098">
    <property type="term" value="P:pentose-phosphate shunt"/>
    <property type="evidence" value="ECO:0007669"/>
    <property type="project" value="TreeGrafter"/>
</dbReference>
<sequence>MGYSDLDWKAINTIRLLAVDATLKANSGHPGAPMGMAPVAHVLFNKFMTFNPKNPDYINRDRFVLSNGHGCMLQYALLHLFGYAVSMDDLKHFRQVDSITPGHPEAHDTPGIEVTTGPLGQGFSNAVGLAIAQAHTAAVFNKPGYELINNYTYCFFGDGCAMEGVASEAASTAGHLQLGNLICIYDDNHISIDGDTKVAFTEDVVKRFEAYGWHVQHVKDGDHDLDGIEAAIKKAKEVKDKPSMIKLTTTIGFGSKLQGTGGVHGNPLKADDAAQVKQKFGFNPEESFVVPQEVYDLYHKHAAEGAAAEQAWNDLFKKYGNEFPELAKDFTRRLSRKLPEGWEKSLPVWKPTDAAVATRKTSEKVLECIHEAVPELLSGSADLTGSNNTRWKNAVDFQPPSLGIGDWTGRYLRYGVREHGMAAIMNGISAYGTLIPAGGTFLNFVSYAAGAVRLSSLSHQRVIYIATHDSIGLGEDGPTHQPIETLVHFRALPNMMVWRPADGNETSAAYYMALTSTSTPSILALTRQNLPQLENSTIENAIKGGYVAVEAQNADITIVSTGSEVGICVDTIKVLKDQHGITARVVSMPCTEVFDAQPKDYQLKVIPDGIPTLSVEVMSTLGWEKYSHEQFGLNRFGASGPYKDVYKKFEFTPEGIAKRAVATVEFYKGMKPRSPINRAFQQLI</sequence>
<evidence type="ECO:0000256" key="7">
    <source>
        <dbReference type="ARBA" id="ARBA00022842"/>
    </source>
</evidence>
<comment type="similarity">
    <text evidence="2">Belongs to the transketolase family.</text>
</comment>
<evidence type="ECO:0000256" key="9">
    <source>
        <dbReference type="ARBA" id="ARBA00049473"/>
    </source>
</evidence>
<evidence type="ECO:0000256" key="14">
    <source>
        <dbReference type="PIRSR" id="PIRSR605478-5"/>
    </source>
</evidence>
<dbReference type="CDD" id="cd07033">
    <property type="entry name" value="TPP_PYR_DXS_TK_like"/>
    <property type="match status" value="1"/>
</dbReference>
<dbReference type="InterPro" id="IPR029061">
    <property type="entry name" value="THDP-binding"/>
</dbReference>
<feature type="binding site" evidence="12">
    <location>
        <begin position="117"/>
        <end position="119"/>
    </location>
    <ligand>
        <name>thiamine diphosphate</name>
        <dbReference type="ChEBI" id="CHEBI:58937"/>
    </ligand>
</feature>
<dbReference type="OrthoDB" id="10267175at2759"/>
<feature type="binding site" evidence="11">
    <location>
        <position position="264"/>
    </location>
    <ligand>
        <name>substrate</name>
    </ligand>
</feature>
<evidence type="ECO:0000256" key="1">
    <source>
        <dbReference type="ARBA" id="ARBA00001941"/>
    </source>
</evidence>
<feature type="binding site" evidence="11">
    <location>
        <position position="386"/>
    </location>
    <ligand>
        <name>substrate</name>
    </ligand>
</feature>
<evidence type="ECO:0000256" key="8">
    <source>
        <dbReference type="ARBA" id="ARBA00023052"/>
    </source>
</evidence>
<dbReference type="NCBIfam" id="TIGR00232">
    <property type="entry name" value="tktlase_bact"/>
    <property type="match status" value="1"/>
</dbReference>
<dbReference type="InterPro" id="IPR033247">
    <property type="entry name" value="Transketolase_fam"/>
</dbReference>
<feature type="active site" description="Proton donor" evidence="10">
    <location>
        <position position="418"/>
    </location>
</feature>
<evidence type="ECO:0000256" key="2">
    <source>
        <dbReference type="ARBA" id="ARBA00007131"/>
    </source>
</evidence>
<gene>
    <name evidence="16" type="ORF">Z519_08506</name>
</gene>
<dbReference type="PANTHER" id="PTHR43522:SF2">
    <property type="entry name" value="TRANSKETOLASE 1-RELATED"/>
    <property type="match status" value="1"/>
</dbReference>
<feature type="binding site" evidence="11">
    <location>
        <position position="29"/>
    </location>
    <ligand>
        <name>substrate</name>
    </ligand>
</feature>
<dbReference type="Pfam" id="PF02779">
    <property type="entry name" value="Transket_pyr"/>
    <property type="match status" value="1"/>
</dbReference>
<feature type="binding site" evidence="13">
    <location>
        <position position="190"/>
    </location>
    <ligand>
        <name>Mg(2+)</name>
        <dbReference type="ChEBI" id="CHEBI:18420"/>
    </ligand>
</feature>
<comment type="subunit">
    <text evidence="3">Homodimer.</text>
</comment>
<dbReference type="FunFam" id="3.40.50.970:FF:000003">
    <property type="entry name" value="Transketolase"/>
    <property type="match status" value="1"/>
</dbReference>
<dbReference type="InterPro" id="IPR009014">
    <property type="entry name" value="Transketo_C/PFOR_II"/>
</dbReference>
<keyword evidence="6 13" id="KW-0479">Metal-binding</keyword>
<dbReference type="InterPro" id="IPR055152">
    <property type="entry name" value="Transketolase-like_C_2"/>
</dbReference>
<dbReference type="PANTHER" id="PTHR43522">
    <property type="entry name" value="TRANSKETOLASE"/>
    <property type="match status" value="1"/>
</dbReference>
<feature type="binding site" evidence="11">
    <location>
        <position position="476"/>
    </location>
    <ligand>
        <name>substrate</name>
    </ligand>
</feature>
<comment type="cofactor">
    <cofactor evidence="1">
        <name>Co(2+)</name>
        <dbReference type="ChEBI" id="CHEBI:48828"/>
    </cofactor>
</comment>
<evidence type="ECO:0000256" key="3">
    <source>
        <dbReference type="ARBA" id="ARBA00011738"/>
    </source>
</evidence>
<dbReference type="Pfam" id="PF22613">
    <property type="entry name" value="Transketolase_C_1"/>
    <property type="match status" value="1"/>
</dbReference>
<comment type="cofactor">
    <cofactor evidence="13">
        <name>Mg(2+)</name>
        <dbReference type="ChEBI" id="CHEBI:18420"/>
    </cofactor>
    <text evidence="13">Binds 1 Mg(2+) ion per subunit. Can also utilize other divalent metal cations, such as Ca(2+), Mn(2+) and Co(2+).</text>
</comment>
<dbReference type="GO" id="GO:0046872">
    <property type="term" value="F:metal ion binding"/>
    <property type="evidence" value="ECO:0007669"/>
    <property type="project" value="UniProtKB-KW"/>
</dbReference>
<dbReference type="GeneID" id="27701434"/>
<feature type="site" description="Important for catalytic activity" evidence="14">
    <location>
        <position position="264"/>
    </location>
</feature>
<reference evidence="16" key="1">
    <citation type="submission" date="2015-01" db="EMBL/GenBank/DDBJ databases">
        <title>The Genome Sequence of Cladophialophora bantiana CBS 173.52.</title>
        <authorList>
            <consortium name="The Broad Institute Genomics Platform"/>
            <person name="Cuomo C."/>
            <person name="de Hoog S."/>
            <person name="Gorbushina A."/>
            <person name="Stielow B."/>
            <person name="Teixiera M."/>
            <person name="Abouelleil A."/>
            <person name="Chapman S.B."/>
            <person name="Priest M."/>
            <person name="Young S.K."/>
            <person name="Wortman J."/>
            <person name="Nusbaum C."/>
            <person name="Birren B."/>
        </authorList>
    </citation>
    <scope>NUCLEOTIDE SEQUENCE [LARGE SCALE GENOMIC DNA]</scope>
    <source>
        <strain evidence="16">CBS 173.52</strain>
    </source>
</reference>
<keyword evidence="7 13" id="KW-0460">Magnesium</keyword>
<evidence type="ECO:0000256" key="13">
    <source>
        <dbReference type="PIRSR" id="PIRSR605478-4"/>
    </source>
</evidence>
<name>A0A0D2HBS6_CLAB1</name>
<dbReference type="InterPro" id="IPR049557">
    <property type="entry name" value="Transketolase_CS"/>
</dbReference>
<dbReference type="InterPro" id="IPR005475">
    <property type="entry name" value="Transketolase-like_Pyr-bd"/>
</dbReference>
<feature type="binding site" evidence="13">
    <location>
        <position position="188"/>
    </location>
    <ligand>
        <name>Mg(2+)</name>
        <dbReference type="ChEBI" id="CHEBI:18420"/>
    </ligand>
</feature>
<keyword evidence="17" id="KW-1185">Reference proteome</keyword>
<comment type="catalytic activity">
    <reaction evidence="9">
        <text>D-sedoheptulose 7-phosphate + D-glyceraldehyde 3-phosphate = aldehydo-D-ribose 5-phosphate + D-xylulose 5-phosphate</text>
        <dbReference type="Rhea" id="RHEA:10508"/>
        <dbReference type="ChEBI" id="CHEBI:57483"/>
        <dbReference type="ChEBI" id="CHEBI:57737"/>
        <dbReference type="ChEBI" id="CHEBI:58273"/>
        <dbReference type="ChEBI" id="CHEBI:59776"/>
        <dbReference type="EC" id="2.2.1.1"/>
    </reaction>
</comment>
<evidence type="ECO:0000313" key="16">
    <source>
        <dbReference type="EMBL" id="KIW90723.1"/>
    </source>
</evidence>
<feature type="binding site" evidence="12">
    <location>
        <position position="69"/>
    </location>
    <ligand>
        <name>thiamine diphosphate</name>
        <dbReference type="ChEBI" id="CHEBI:58937"/>
    </ligand>
</feature>
<dbReference type="FunFam" id="3.40.50.920:FF:000003">
    <property type="entry name" value="Transketolase"/>
    <property type="match status" value="1"/>
</dbReference>
<dbReference type="RefSeq" id="XP_016617392.1">
    <property type="nucleotide sequence ID" value="XM_016766234.1"/>
</dbReference>
<dbReference type="Gene3D" id="3.40.50.920">
    <property type="match status" value="1"/>
</dbReference>
<accession>A0A0D2HBS6</accession>
<dbReference type="HOGENOM" id="CLU_009227_0_0_1"/>
<organism evidence="16 17">
    <name type="scientific">Cladophialophora bantiana (strain ATCC 10958 / CBS 173.52 / CDC B-1940 / NIH 8579)</name>
    <name type="common">Xylohypha bantiana</name>
    <dbReference type="NCBI Taxonomy" id="1442370"/>
    <lineage>
        <taxon>Eukaryota</taxon>
        <taxon>Fungi</taxon>
        <taxon>Dikarya</taxon>
        <taxon>Ascomycota</taxon>
        <taxon>Pezizomycotina</taxon>
        <taxon>Eurotiomycetes</taxon>
        <taxon>Chaetothyriomycetidae</taxon>
        <taxon>Chaetothyriales</taxon>
        <taxon>Herpotrichiellaceae</taxon>
        <taxon>Cladophialophora</taxon>
    </lineage>
</organism>
<dbReference type="Gene3D" id="3.40.50.970">
    <property type="match status" value="2"/>
</dbReference>
<proteinExistence type="inferred from homology"/>
<feature type="binding site" evidence="12">
    <location>
        <position position="444"/>
    </location>
    <ligand>
        <name>thiamine diphosphate</name>
        <dbReference type="ChEBI" id="CHEBI:58937"/>
    </ligand>
</feature>
<feature type="binding site" evidence="12">
    <location>
        <position position="159"/>
    </location>
    <ligand>
        <name>thiamine diphosphate</name>
        <dbReference type="ChEBI" id="CHEBI:58937"/>
    </ligand>
</feature>
<feature type="binding site" evidence="13">
    <location>
        <position position="158"/>
    </location>
    <ligand>
        <name>Mg(2+)</name>
        <dbReference type="ChEBI" id="CHEBI:18420"/>
    </ligand>
</feature>
<dbReference type="PROSITE" id="PS00801">
    <property type="entry name" value="TRANSKETOLASE_1"/>
    <property type="match status" value="1"/>
</dbReference>
<dbReference type="EMBL" id="KN846992">
    <property type="protein sequence ID" value="KIW90723.1"/>
    <property type="molecule type" value="Genomic_DNA"/>
</dbReference>
<feature type="site" description="Important for catalytic activity" evidence="14">
    <location>
        <position position="29"/>
    </location>
</feature>
<keyword evidence="5" id="KW-0808">Transferase</keyword>
<dbReference type="VEuPathDB" id="FungiDB:Z519_08506"/>
<evidence type="ECO:0000256" key="5">
    <source>
        <dbReference type="ARBA" id="ARBA00022679"/>
    </source>
</evidence>
<feature type="binding site" evidence="12">
    <location>
        <position position="264"/>
    </location>
    <ligand>
        <name>thiamine diphosphate</name>
        <dbReference type="ChEBI" id="CHEBI:58937"/>
    </ligand>
</feature>
<evidence type="ECO:0000256" key="6">
    <source>
        <dbReference type="ARBA" id="ARBA00022723"/>
    </source>
</evidence>
<protein>
    <recommendedName>
        <fullName evidence="4">transketolase</fullName>
        <ecNumber evidence="4">2.2.1.1</ecNumber>
    </recommendedName>
</protein>
<dbReference type="Proteomes" id="UP000053789">
    <property type="component" value="Unassembled WGS sequence"/>
</dbReference>